<feature type="compositionally biased region" description="Polar residues" evidence="1">
    <location>
        <begin position="232"/>
        <end position="241"/>
    </location>
</feature>
<proteinExistence type="predicted"/>
<evidence type="ECO:0000313" key="3">
    <source>
        <dbReference type="Proteomes" id="UP000268162"/>
    </source>
</evidence>
<organism evidence="2 3">
    <name type="scientific">Dimargaris cristalligena</name>
    <dbReference type="NCBI Taxonomy" id="215637"/>
    <lineage>
        <taxon>Eukaryota</taxon>
        <taxon>Fungi</taxon>
        <taxon>Fungi incertae sedis</taxon>
        <taxon>Zoopagomycota</taxon>
        <taxon>Kickxellomycotina</taxon>
        <taxon>Dimargaritomycetes</taxon>
        <taxon>Dimargaritales</taxon>
        <taxon>Dimargaritaceae</taxon>
        <taxon>Dimargaris</taxon>
    </lineage>
</organism>
<protein>
    <submittedName>
        <fullName evidence="2">Uncharacterized protein</fullName>
    </submittedName>
</protein>
<evidence type="ECO:0000256" key="1">
    <source>
        <dbReference type="SAM" id="MobiDB-lite"/>
    </source>
</evidence>
<name>A0A4P9ZXM1_9FUNG</name>
<keyword evidence="3" id="KW-1185">Reference proteome</keyword>
<accession>A0A4P9ZXM1</accession>
<evidence type="ECO:0000313" key="2">
    <source>
        <dbReference type="EMBL" id="RKP38128.1"/>
    </source>
</evidence>
<dbReference type="AlphaFoldDB" id="A0A4P9ZXM1"/>
<feature type="compositionally biased region" description="Basic residues" evidence="1">
    <location>
        <begin position="215"/>
        <end position="229"/>
    </location>
</feature>
<feature type="region of interest" description="Disordered" evidence="1">
    <location>
        <begin position="1"/>
        <end position="106"/>
    </location>
</feature>
<sequence length="241" mass="26639">MNSHIAPRSLRFAPSADKENSGLFSPAPGHPGKAVLGAKTPLYPKTTHAPSKSKGPLASALKPIGINTPIATRGPPLKSTTTRLPLDRTCGPTVHPVPKANVGTIPDFEPEYMAPRLEEPDFDPEIEIDWEFLARPPMPCDYEGRLGSLDDLPLPSFEPEGILTVTDEPIDWVLDSSVAWVSDFGQIPEPYQWSKATFSLIPRSATNQLPTRVSRSVRSRRRLSHRPSRLRQPTNWRSGRK</sequence>
<feature type="region of interest" description="Disordered" evidence="1">
    <location>
        <begin position="211"/>
        <end position="241"/>
    </location>
</feature>
<gene>
    <name evidence="2" type="ORF">BJ085DRAFT_33448</name>
</gene>
<dbReference type="EMBL" id="ML002402">
    <property type="protein sequence ID" value="RKP38128.1"/>
    <property type="molecule type" value="Genomic_DNA"/>
</dbReference>
<dbReference type="Proteomes" id="UP000268162">
    <property type="component" value="Unassembled WGS sequence"/>
</dbReference>
<reference evidence="3" key="1">
    <citation type="journal article" date="2018" name="Nat. Microbiol.">
        <title>Leveraging single-cell genomics to expand the fungal tree of life.</title>
        <authorList>
            <person name="Ahrendt S.R."/>
            <person name="Quandt C.A."/>
            <person name="Ciobanu D."/>
            <person name="Clum A."/>
            <person name="Salamov A."/>
            <person name="Andreopoulos B."/>
            <person name="Cheng J.F."/>
            <person name="Woyke T."/>
            <person name="Pelin A."/>
            <person name="Henrissat B."/>
            <person name="Reynolds N.K."/>
            <person name="Benny G.L."/>
            <person name="Smith M.E."/>
            <person name="James T.Y."/>
            <person name="Grigoriev I.V."/>
        </authorList>
    </citation>
    <scope>NUCLEOTIDE SEQUENCE [LARGE SCALE GENOMIC DNA]</scope>
    <source>
        <strain evidence="3">RSA 468</strain>
    </source>
</reference>